<evidence type="ECO:0000313" key="5">
    <source>
        <dbReference type="Proteomes" id="UP000769766"/>
    </source>
</evidence>
<feature type="domain" description="Histidine kinase" evidence="3">
    <location>
        <begin position="1"/>
        <end position="217"/>
    </location>
</feature>
<dbReference type="GO" id="GO:0004673">
    <property type="term" value="F:protein histidine kinase activity"/>
    <property type="evidence" value="ECO:0007669"/>
    <property type="project" value="UniProtKB-EC"/>
</dbReference>
<dbReference type="PROSITE" id="PS50109">
    <property type="entry name" value="HIS_KIN"/>
    <property type="match status" value="1"/>
</dbReference>
<evidence type="ECO:0000256" key="1">
    <source>
        <dbReference type="ARBA" id="ARBA00000085"/>
    </source>
</evidence>
<comment type="catalytic activity">
    <reaction evidence="1">
        <text>ATP + protein L-histidine = ADP + protein N-phospho-L-histidine.</text>
        <dbReference type="EC" id="2.7.13.3"/>
    </reaction>
</comment>
<name>A0A932CRP0_UNCTE</name>
<protein>
    <recommendedName>
        <fullName evidence="2">histidine kinase</fullName>
        <ecNumber evidence="2">2.7.13.3</ecNumber>
    </recommendedName>
</protein>
<dbReference type="InterPro" id="IPR003594">
    <property type="entry name" value="HATPase_dom"/>
</dbReference>
<dbReference type="Proteomes" id="UP000769766">
    <property type="component" value="Unassembled WGS sequence"/>
</dbReference>
<organism evidence="4 5">
    <name type="scientific">Tectimicrobiota bacterium</name>
    <dbReference type="NCBI Taxonomy" id="2528274"/>
    <lineage>
        <taxon>Bacteria</taxon>
        <taxon>Pseudomonadati</taxon>
        <taxon>Nitrospinota/Tectimicrobiota group</taxon>
        <taxon>Candidatus Tectimicrobiota</taxon>
    </lineage>
</organism>
<dbReference type="PANTHER" id="PTHR43065">
    <property type="entry name" value="SENSOR HISTIDINE KINASE"/>
    <property type="match status" value="1"/>
</dbReference>
<dbReference type="InterPro" id="IPR005467">
    <property type="entry name" value="His_kinase_dom"/>
</dbReference>
<dbReference type="PANTHER" id="PTHR43065:SF42">
    <property type="entry name" value="TWO-COMPONENT SENSOR PPRA"/>
    <property type="match status" value="1"/>
</dbReference>
<reference evidence="4" key="1">
    <citation type="submission" date="2020-07" db="EMBL/GenBank/DDBJ databases">
        <title>Huge and variable diversity of episymbiotic CPR bacteria and DPANN archaea in groundwater ecosystems.</title>
        <authorList>
            <person name="He C.Y."/>
            <person name="Keren R."/>
            <person name="Whittaker M."/>
            <person name="Farag I.F."/>
            <person name="Doudna J."/>
            <person name="Cate J.H.D."/>
            <person name="Banfield J.F."/>
        </authorList>
    </citation>
    <scope>NUCLEOTIDE SEQUENCE</scope>
    <source>
        <strain evidence="4">NC_groundwater_672_Ag_B-0.1um_62_36</strain>
    </source>
</reference>
<dbReference type="InterPro" id="IPR036890">
    <property type="entry name" value="HATPase_C_sf"/>
</dbReference>
<dbReference type="PRINTS" id="PR00344">
    <property type="entry name" value="BCTRLSENSOR"/>
</dbReference>
<dbReference type="Pfam" id="PF02518">
    <property type="entry name" value="HATPase_c"/>
    <property type="match status" value="1"/>
</dbReference>
<gene>
    <name evidence="4" type="ORF">HYY20_14360</name>
</gene>
<accession>A0A932CRP0</accession>
<proteinExistence type="predicted"/>
<comment type="caution">
    <text evidence="4">The sequence shown here is derived from an EMBL/GenBank/DDBJ whole genome shotgun (WGS) entry which is preliminary data.</text>
</comment>
<dbReference type="AlphaFoldDB" id="A0A932CRP0"/>
<dbReference type="CDD" id="cd00075">
    <property type="entry name" value="HATPase"/>
    <property type="match status" value="1"/>
</dbReference>
<evidence type="ECO:0000256" key="2">
    <source>
        <dbReference type="ARBA" id="ARBA00012438"/>
    </source>
</evidence>
<evidence type="ECO:0000259" key="3">
    <source>
        <dbReference type="PROSITE" id="PS50109"/>
    </source>
</evidence>
<dbReference type="EMBL" id="JACPRF010000441">
    <property type="protein sequence ID" value="MBI2878056.1"/>
    <property type="molecule type" value="Genomic_DNA"/>
</dbReference>
<feature type="non-terminal residue" evidence="4">
    <location>
        <position position="1"/>
    </location>
</feature>
<sequence length="217" mass="24320">LMDIVITETERLNQLLTDFLNYARPHPPVFQPCDIHQILEETLLLLRNGRSPASSVEIVRSFHHGQGPSPRMDPFQIKQVFWNLCLNALQSMPSGGTLHLSTRQVGFHDLPRKLKAYWRSMGEAPRAIGGRQNEISTTHDPLSAADQAFLEVTIADTGPGISAEDQAKIFDPFYTTRDRGNGLGLAIVYRIIEEHHGFIHLESKPAQGTAFKVYLPI</sequence>
<dbReference type="EC" id="2.7.13.3" evidence="2"/>
<dbReference type="InterPro" id="IPR004358">
    <property type="entry name" value="Sig_transdc_His_kin-like_C"/>
</dbReference>
<dbReference type="Gene3D" id="3.30.565.10">
    <property type="entry name" value="Histidine kinase-like ATPase, C-terminal domain"/>
    <property type="match status" value="1"/>
</dbReference>
<evidence type="ECO:0000313" key="4">
    <source>
        <dbReference type="EMBL" id="MBI2878056.1"/>
    </source>
</evidence>
<dbReference type="SMART" id="SM00387">
    <property type="entry name" value="HATPase_c"/>
    <property type="match status" value="1"/>
</dbReference>
<dbReference type="SUPFAM" id="SSF55874">
    <property type="entry name" value="ATPase domain of HSP90 chaperone/DNA topoisomerase II/histidine kinase"/>
    <property type="match status" value="1"/>
</dbReference>